<evidence type="ECO:0000313" key="10">
    <source>
        <dbReference type="Proteomes" id="UP000190890"/>
    </source>
</evidence>
<keyword evidence="4" id="KW-0592">Phosphate transport</keyword>
<dbReference type="EMBL" id="LZZM01000196">
    <property type="protein sequence ID" value="OOM74641.1"/>
    <property type="molecule type" value="Genomic_DNA"/>
</dbReference>
<evidence type="ECO:0000256" key="1">
    <source>
        <dbReference type="ARBA" id="ARBA00002841"/>
    </source>
</evidence>
<evidence type="ECO:0000256" key="6">
    <source>
        <dbReference type="ARBA" id="ARBA00023139"/>
    </source>
</evidence>
<evidence type="ECO:0000256" key="3">
    <source>
        <dbReference type="ARBA" id="ARBA00011529"/>
    </source>
</evidence>
<evidence type="ECO:0000256" key="5">
    <source>
        <dbReference type="ARBA" id="ARBA00022729"/>
    </source>
</evidence>
<dbReference type="Gene3D" id="3.40.190.10">
    <property type="entry name" value="Periplasmic binding protein-like II"/>
    <property type="match status" value="2"/>
</dbReference>
<reference evidence="9 10" key="1">
    <citation type="submission" date="2016-05" db="EMBL/GenBank/DDBJ databases">
        <title>Microbial solvent formation.</title>
        <authorList>
            <person name="Poehlein A."/>
            <person name="Montoya Solano J.D."/>
            <person name="Flitsch S."/>
            <person name="Krabben P."/>
            <person name="Duerre P."/>
            <person name="Daniel R."/>
        </authorList>
    </citation>
    <scope>NUCLEOTIDE SEQUENCE [LARGE SCALE GENOMIC DNA]</scope>
    <source>
        <strain evidence="9 10">DSM 2619</strain>
    </source>
</reference>
<proteinExistence type="predicted"/>
<comment type="function">
    <text evidence="1">Part of the ABC transporter complex PstSACB involved in phosphate import.</text>
</comment>
<comment type="subunit">
    <text evidence="3">The complex is composed of two ATP-binding proteins (PstB), two transmembrane proteins (PstC and PstA) and a solute-binding protein (PstS).</text>
</comment>
<dbReference type="PANTHER" id="PTHR30570:SF4">
    <property type="entry name" value="PHOSPHATE-BINDING PROTEIN PSTS 1"/>
    <property type="match status" value="1"/>
</dbReference>
<gene>
    <name evidence="9" type="primary">pstS1_1</name>
    <name evidence="9" type="ORF">CLPUN_37660</name>
</gene>
<keyword evidence="10" id="KW-1185">Reference proteome</keyword>
<name>A0A1S8TAL7_9CLOT</name>
<dbReference type="STRING" id="29367.CLPUN_37660"/>
<dbReference type="Proteomes" id="UP000190890">
    <property type="component" value="Unassembled WGS sequence"/>
</dbReference>
<feature type="domain" description="PBP" evidence="8">
    <location>
        <begin position="5"/>
        <end position="165"/>
    </location>
</feature>
<dbReference type="PANTHER" id="PTHR30570">
    <property type="entry name" value="PERIPLASMIC PHOSPHATE BINDING COMPONENT OF PHOSPHATE ABC TRANSPORTER"/>
    <property type="match status" value="1"/>
</dbReference>
<keyword evidence="6" id="KW-0564">Palmitate</keyword>
<accession>A0A1S8TAL7</accession>
<keyword evidence="5" id="KW-0732">Signal</keyword>
<comment type="caution">
    <text evidence="9">The sequence shown here is derived from an EMBL/GenBank/DDBJ whole genome shotgun (WGS) entry which is preliminary data.</text>
</comment>
<evidence type="ECO:0000313" key="9">
    <source>
        <dbReference type="EMBL" id="OOM74641.1"/>
    </source>
</evidence>
<evidence type="ECO:0000256" key="4">
    <source>
        <dbReference type="ARBA" id="ARBA00022592"/>
    </source>
</evidence>
<dbReference type="GO" id="GO:0005886">
    <property type="term" value="C:plasma membrane"/>
    <property type="evidence" value="ECO:0007669"/>
    <property type="project" value="UniProtKB-SubCell"/>
</dbReference>
<evidence type="ECO:0000256" key="7">
    <source>
        <dbReference type="ARBA" id="ARBA00023288"/>
    </source>
</evidence>
<sequence length="176" mass="18726">MKSLMKKKPYAEISAQAGGSGTGLAQVLNGAVDIGNSDVQAEEKLDKELVKNLVDHKVIAQGFGIVVNKSLGIDNLTSNQIRDIFSGKITNWKDVGGSDKDILLIHRTAGSGTRATFEKTILDGNKSLENDSIGITQDSNGAVLSVIKTNDGAISYLSLVYMNTEEAKKTIGCIKN</sequence>
<evidence type="ECO:0000259" key="8">
    <source>
        <dbReference type="Pfam" id="PF12849"/>
    </source>
</evidence>
<dbReference type="AlphaFoldDB" id="A0A1S8TAL7"/>
<keyword evidence="4" id="KW-0813">Transport</keyword>
<evidence type="ECO:0000256" key="2">
    <source>
        <dbReference type="ARBA" id="ARBA00004193"/>
    </source>
</evidence>
<organism evidence="9 10">
    <name type="scientific">Clostridium puniceum</name>
    <dbReference type="NCBI Taxonomy" id="29367"/>
    <lineage>
        <taxon>Bacteria</taxon>
        <taxon>Bacillati</taxon>
        <taxon>Bacillota</taxon>
        <taxon>Clostridia</taxon>
        <taxon>Eubacteriales</taxon>
        <taxon>Clostridiaceae</taxon>
        <taxon>Clostridium</taxon>
    </lineage>
</organism>
<protein>
    <submittedName>
        <fullName evidence="9">Phosphate-binding protein PstS 1</fullName>
    </submittedName>
</protein>
<dbReference type="InterPro" id="IPR050811">
    <property type="entry name" value="Phosphate_ABC_transporter"/>
</dbReference>
<keyword evidence="7" id="KW-0449">Lipoprotein</keyword>
<dbReference type="GO" id="GO:0006817">
    <property type="term" value="P:phosphate ion transport"/>
    <property type="evidence" value="ECO:0007669"/>
    <property type="project" value="UniProtKB-KW"/>
</dbReference>
<dbReference type="Pfam" id="PF12849">
    <property type="entry name" value="PBP_like_2"/>
    <property type="match status" value="1"/>
</dbReference>
<comment type="subcellular location">
    <subcellularLocation>
        <location evidence="2">Cell membrane</location>
        <topology evidence="2">Lipid-anchor</topology>
    </subcellularLocation>
</comment>
<dbReference type="SUPFAM" id="SSF53850">
    <property type="entry name" value="Periplasmic binding protein-like II"/>
    <property type="match status" value="1"/>
</dbReference>
<dbReference type="InterPro" id="IPR024370">
    <property type="entry name" value="PBP_domain"/>
</dbReference>